<dbReference type="SMART" id="SM00361">
    <property type="entry name" value="RRM_1"/>
    <property type="match status" value="1"/>
</dbReference>
<evidence type="ECO:0000256" key="10">
    <source>
        <dbReference type="PROSITE-ProRule" id="PRU00176"/>
    </source>
</evidence>
<keyword evidence="8" id="KW-0539">Nucleus</keyword>
<dbReference type="PRINTS" id="PR01848">
    <property type="entry name" value="U2AUXFACTOR"/>
</dbReference>
<dbReference type="AlphaFoldDB" id="A0A1L8HCX8"/>
<feature type="compositionally biased region" description="Basic and acidic residues" evidence="12">
    <location>
        <begin position="61"/>
        <end position="72"/>
    </location>
</feature>
<dbReference type="GO" id="GO:0000398">
    <property type="term" value="P:mRNA splicing, via spliceosome"/>
    <property type="evidence" value="ECO:0000318"/>
    <property type="project" value="GO_Central"/>
</dbReference>
<dbReference type="InterPro" id="IPR000571">
    <property type="entry name" value="Znf_CCCH"/>
</dbReference>
<evidence type="ECO:0000256" key="12">
    <source>
        <dbReference type="SAM" id="MobiDB-lite"/>
    </source>
</evidence>
<keyword evidence="6 11" id="KW-0862">Zinc</keyword>
<evidence type="ECO:0000256" key="1">
    <source>
        <dbReference type="ARBA" id="ARBA00004123"/>
    </source>
</evidence>
<keyword evidence="7 10" id="KW-0694">RNA-binding</keyword>
<feature type="zinc finger region" description="C3H1-type" evidence="11">
    <location>
        <begin position="326"/>
        <end position="353"/>
    </location>
</feature>
<dbReference type="GO" id="GO:0030628">
    <property type="term" value="F:pre-mRNA 3'-splice site binding"/>
    <property type="evidence" value="ECO:0000318"/>
    <property type="project" value="GO_Central"/>
</dbReference>
<keyword evidence="9 14" id="KW-0687">Ribonucleoprotein</keyword>
<dbReference type="GeneID" id="108707924"/>
<evidence type="ECO:0000256" key="4">
    <source>
        <dbReference type="ARBA" id="ARBA00022737"/>
    </source>
</evidence>
<feature type="zinc finger region" description="C3H1-type" evidence="11">
    <location>
        <begin position="186"/>
        <end position="214"/>
    </location>
</feature>
<dbReference type="Xenbase" id="XB-GENE-17336218">
    <property type="gene designation" value="zrsr2.L"/>
</dbReference>
<evidence type="ECO:0000256" key="11">
    <source>
        <dbReference type="PROSITE-ProRule" id="PRU00723"/>
    </source>
</evidence>
<evidence type="ECO:0000256" key="5">
    <source>
        <dbReference type="ARBA" id="ARBA00022771"/>
    </source>
</evidence>
<accession>A0A1L8HCX8</accession>
<comment type="subcellular location">
    <subcellularLocation>
        <location evidence="1">Nucleus</location>
    </subcellularLocation>
</comment>
<evidence type="ECO:0000256" key="6">
    <source>
        <dbReference type="ARBA" id="ARBA00022833"/>
    </source>
</evidence>
<dbReference type="InterPro" id="IPR000504">
    <property type="entry name" value="RRM_dom"/>
</dbReference>
<dbReference type="Gene3D" id="2.30.30.1190">
    <property type="match status" value="1"/>
</dbReference>
<evidence type="ECO:0000256" key="8">
    <source>
        <dbReference type="ARBA" id="ARBA00023242"/>
    </source>
</evidence>
<keyword evidence="3 11" id="KW-0479">Metal-binding</keyword>
<feature type="region of interest" description="Disordered" evidence="12">
    <location>
        <begin position="138"/>
        <end position="157"/>
    </location>
</feature>
<feature type="region of interest" description="Disordered" evidence="12">
    <location>
        <begin position="371"/>
        <end position="562"/>
    </location>
</feature>
<feature type="compositionally biased region" description="Basic residues" evidence="12">
    <location>
        <begin position="440"/>
        <end position="467"/>
    </location>
</feature>
<feature type="compositionally biased region" description="Basic and acidic residues" evidence="12">
    <location>
        <begin position="371"/>
        <end position="386"/>
    </location>
</feature>
<dbReference type="STRING" id="8355.A0A1L8HCX8"/>
<dbReference type="Proteomes" id="UP000186698">
    <property type="component" value="Chromosome 2L"/>
</dbReference>
<evidence type="ECO:0000313" key="14">
    <source>
        <dbReference type="RefSeq" id="XP_018101525.1"/>
    </source>
</evidence>
<dbReference type="SUPFAM" id="SSF54928">
    <property type="entry name" value="RNA-binding domain, RBD"/>
    <property type="match status" value="1"/>
</dbReference>
<dbReference type="SUPFAM" id="SSF90229">
    <property type="entry name" value="CCCH zinc finger"/>
    <property type="match status" value="1"/>
</dbReference>
<organism evidence="13 14">
    <name type="scientific">Xenopus laevis</name>
    <name type="common">African clawed frog</name>
    <dbReference type="NCBI Taxonomy" id="8355"/>
    <lineage>
        <taxon>Eukaryota</taxon>
        <taxon>Metazoa</taxon>
        <taxon>Chordata</taxon>
        <taxon>Craniata</taxon>
        <taxon>Vertebrata</taxon>
        <taxon>Euteleostomi</taxon>
        <taxon>Amphibia</taxon>
        <taxon>Batrachia</taxon>
        <taxon>Anura</taxon>
        <taxon>Pipoidea</taxon>
        <taxon>Pipidae</taxon>
        <taxon>Xenopodinae</taxon>
        <taxon>Xenopus</taxon>
        <taxon>Xenopus</taxon>
    </lineage>
</organism>
<dbReference type="OMA" id="MDLRIME"/>
<protein>
    <submittedName>
        <fullName evidence="14">U2 small nuclear ribonucleoprotein auxiliary factor 35 kDa subunit-related protein 2</fullName>
    </submittedName>
</protein>
<dbReference type="OrthoDB" id="75923at2759"/>
<evidence type="ECO:0000256" key="3">
    <source>
        <dbReference type="ARBA" id="ARBA00022723"/>
    </source>
</evidence>
<dbReference type="InterPro" id="IPR009145">
    <property type="entry name" value="U2AF_small"/>
</dbReference>
<dbReference type="CTD" id="108707924"/>
<dbReference type="Bgee" id="108707924">
    <property type="expression patterns" value="Expressed in blastula and 19 other cell types or tissues"/>
</dbReference>
<feature type="region of interest" description="Disordered" evidence="12">
    <location>
        <begin position="164"/>
        <end position="186"/>
    </location>
</feature>
<feature type="region of interest" description="Disordered" evidence="12">
    <location>
        <begin position="16"/>
        <end position="83"/>
    </location>
</feature>
<keyword evidence="2" id="KW-0597">Phosphoprotein</keyword>
<evidence type="ECO:0000256" key="9">
    <source>
        <dbReference type="ARBA" id="ARBA00023274"/>
    </source>
</evidence>
<gene>
    <name evidence="15" type="primary">zrsr2.L</name>
    <name evidence="14" type="synonym">LOC108707924</name>
</gene>
<feature type="compositionally biased region" description="Basic and acidic residues" evidence="12">
    <location>
        <begin position="530"/>
        <end position="543"/>
    </location>
</feature>
<sequence>MVACVEIVLETGLYGTADSLPTDSRNDMTSLNPQPVSGHKQFRAQLKKERRQKKRQALAKLRAEEENNKDEPCSEEEEEDDDEIQLEIERQRLHEEWLLRETKAQEEFMLKKEKKEAAKRREEVERQLIAEWRENEELKEKQENEEQRKKREKEEAAQRLLDEAESQLENGDTWHNPEAPEGYGTEKDRANCPFYLKTGACRFGERCSRKHNYPSSSQTLLIRSMFVTFGMEQCRRDDYDTDASLEYGDEEIYQHFLEFYADVVPEFKSVGKVVQFKVSCNFELHLRGNVYVQYQTEEECLKAFTQFNGRWYASRQLQCEFSPVTRWKTAICGLFERQKCPRGKHCNFLHVYKNPNNEFWEANRDIHISPDRSTVSERKERSSRHADHGHHRRYHSPSPDYSYNRNGDSKRKKSSHHDKNKKKHRSRRSRSQEKKTRSGGGKKKHKHKSRASSRSRSRGRKRSKSKERSKSNSSSRSRSQGRKRSRSPEISKNQTTSRSRSRGRKRSRSPEMSKSQTTSRSRSRGRKRSRSPERQRSKSRDPSSSRSQGRRRSKSQSPTIPK</sequence>
<dbReference type="InterPro" id="IPR036855">
    <property type="entry name" value="Znf_CCCH_sf"/>
</dbReference>
<feature type="compositionally biased region" description="Basic residues" evidence="12">
    <location>
        <begin position="48"/>
        <end position="57"/>
    </location>
</feature>
<dbReference type="GO" id="GO:0008270">
    <property type="term" value="F:zinc ion binding"/>
    <property type="evidence" value="ECO:0007669"/>
    <property type="project" value="UniProtKB-KW"/>
</dbReference>
<dbReference type="KEGG" id="xla:108707924"/>
<feature type="compositionally biased region" description="Acidic residues" evidence="12">
    <location>
        <begin position="73"/>
        <end position="83"/>
    </location>
</feature>
<dbReference type="AGR" id="Xenbase:XB-GENE-17336218"/>
<dbReference type="GO" id="GO:0089701">
    <property type="term" value="C:U2AF complex"/>
    <property type="evidence" value="ECO:0000318"/>
    <property type="project" value="GO_Central"/>
</dbReference>
<dbReference type="SMART" id="SM00356">
    <property type="entry name" value="ZnF_C3H1"/>
    <property type="match status" value="2"/>
</dbReference>
<dbReference type="FunFam" id="3.30.70.330:FF:000209">
    <property type="entry name" value="U2 small nuclear ribonucleoprotein auxiliary factor 35 kDa subunit-related protein 2"/>
    <property type="match status" value="1"/>
</dbReference>
<keyword evidence="4" id="KW-0677">Repeat</keyword>
<dbReference type="RefSeq" id="XP_018101525.1">
    <property type="nucleotide sequence ID" value="XM_018246036.2"/>
</dbReference>
<feature type="compositionally biased region" description="Basic residues" evidence="12">
    <location>
        <begin position="410"/>
        <end position="429"/>
    </location>
</feature>
<evidence type="ECO:0000313" key="13">
    <source>
        <dbReference type="Proteomes" id="UP000186698"/>
    </source>
</evidence>
<dbReference type="InterPro" id="IPR003954">
    <property type="entry name" value="RRM_euk-type"/>
</dbReference>
<keyword evidence="13" id="KW-1185">Reference proteome</keyword>
<dbReference type="CDD" id="cd12540">
    <property type="entry name" value="RRM_U2AFBPL"/>
    <property type="match status" value="1"/>
</dbReference>
<proteinExistence type="predicted"/>
<reference evidence="14" key="1">
    <citation type="submission" date="2025-08" db="UniProtKB">
        <authorList>
            <consortium name="RefSeq"/>
        </authorList>
    </citation>
    <scope>IDENTIFICATION</scope>
    <source>
        <strain evidence="14">J_2021</strain>
        <tissue evidence="14">Erythrocytes</tissue>
    </source>
</reference>
<dbReference type="Pfam" id="PF00642">
    <property type="entry name" value="zf-CCCH"/>
    <property type="match status" value="1"/>
</dbReference>
<dbReference type="GO" id="GO:0005681">
    <property type="term" value="C:spliceosomal complex"/>
    <property type="evidence" value="ECO:0000318"/>
    <property type="project" value="GO_Central"/>
</dbReference>
<feature type="compositionally biased region" description="Polar residues" evidence="12">
    <location>
        <begin position="19"/>
        <end position="35"/>
    </location>
</feature>
<dbReference type="Gene3D" id="3.30.70.330">
    <property type="match status" value="1"/>
</dbReference>
<dbReference type="PaxDb" id="8355-A0A1L8HCX8"/>
<dbReference type="PROSITE" id="PS50103">
    <property type="entry name" value="ZF_C3H1"/>
    <property type="match status" value="2"/>
</dbReference>
<evidence type="ECO:0000256" key="7">
    <source>
        <dbReference type="ARBA" id="ARBA00022884"/>
    </source>
</evidence>
<dbReference type="InterPro" id="IPR035979">
    <property type="entry name" value="RBD_domain_sf"/>
</dbReference>
<keyword evidence="5 11" id="KW-0863">Zinc-finger</keyword>
<dbReference type="InterPro" id="IPR012677">
    <property type="entry name" value="Nucleotide-bd_a/b_plait_sf"/>
</dbReference>
<dbReference type="PROSITE" id="PS50102">
    <property type="entry name" value="RRM"/>
    <property type="match status" value="1"/>
</dbReference>
<dbReference type="PANTHER" id="PTHR12620">
    <property type="entry name" value="U2 SNRNP AUXILIARY FACTOR, SMALL SUBUNIT"/>
    <property type="match status" value="1"/>
</dbReference>
<name>A0A1L8HCX8_XENLA</name>
<evidence type="ECO:0000313" key="15">
    <source>
        <dbReference type="Xenbase" id="XB-GENE-17336218"/>
    </source>
</evidence>
<evidence type="ECO:0000256" key="2">
    <source>
        <dbReference type="ARBA" id="ARBA00022553"/>
    </source>
</evidence>